<comment type="catalytic activity">
    <reaction evidence="4">
        <text>L-phenylalanyl-tRNA(Phe) + an N-terminal L-alpha-aminoacyl-[protein] = an N-terminal L-phenylalanyl-L-alpha-aminoacyl-[protein] + tRNA(Phe)</text>
        <dbReference type="Rhea" id="RHEA:43632"/>
        <dbReference type="Rhea" id="RHEA-COMP:9668"/>
        <dbReference type="Rhea" id="RHEA-COMP:9699"/>
        <dbReference type="Rhea" id="RHEA-COMP:10636"/>
        <dbReference type="Rhea" id="RHEA-COMP:10637"/>
        <dbReference type="ChEBI" id="CHEBI:78442"/>
        <dbReference type="ChEBI" id="CHEBI:78531"/>
        <dbReference type="ChEBI" id="CHEBI:78597"/>
        <dbReference type="ChEBI" id="CHEBI:83561"/>
        <dbReference type="EC" id="2.3.2.6"/>
    </reaction>
</comment>
<comment type="similarity">
    <text evidence="4">Belongs to the L/F-transferase family.</text>
</comment>
<dbReference type="AlphaFoldDB" id="A0A370H7P7"/>
<keyword evidence="3 4" id="KW-0012">Acyltransferase</keyword>
<dbReference type="InterPro" id="IPR004616">
    <property type="entry name" value="Leu/Phe-tRNA_Trfase"/>
</dbReference>
<dbReference type="PANTHER" id="PTHR30098">
    <property type="entry name" value="LEUCYL/PHENYLALANYL-TRNA--PROTEIN TRANSFERASE"/>
    <property type="match status" value="1"/>
</dbReference>
<dbReference type="OrthoDB" id="9790282at2"/>
<dbReference type="Gene3D" id="3.40.630.70">
    <property type="entry name" value="Leucyl/phenylalanyl-tRNA-protein transferase, C-terminal domain"/>
    <property type="match status" value="1"/>
</dbReference>
<dbReference type="GO" id="GO:0008914">
    <property type="term" value="F:leucyl-tRNA--protein transferase activity"/>
    <property type="evidence" value="ECO:0007669"/>
    <property type="project" value="UniProtKB-UniRule"/>
</dbReference>
<dbReference type="Gene3D" id="3.30.70.3550">
    <property type="entry name" value="Leucyl/phenylalanyl-tRNA-protein transferase, N-terminal domain"/>
    <property type="match status" value="1"/>
</dbReference>
<dbReference type="PANTHER" id="PTHR30098:SF2">
    <property type="entry name" value="LEUCYL_PHENYLALANYL-TRNA--PROTEIN TRANSFERASE"/>
    <property type="match status" value="1"/>
</dbReference>
<evidence type="ECO:0000256" key="4">
    <source>
        <dbReference type="HAMAP-Rule" id="MF_00688"/>
    </source>
</evidence>
<sequence>MRADQFEITPEILLKAYAAGIFPMAEDADDPSLFWVEPRERGIIPLDRFHVGKRLARTVRSDQFEVRVDQDFDAVIAGCAAPGFDREKTWISGRIRRLYGELFDSGYCHTVEVYQDNRLVGGLYGVRLRSAFFGESMFHTERDASKVALVHLVARLRRGGFTLLDTQFVTAHLAQFGAIEVPRRSYKQMLRTAMDQEADWHVWPRGHIVTGEEALAALGSQPAV</sequence>
<dbReference type="SUPFAM" id="SSF55729">
    <property type="entry name" value="Acyl-CoA N-acyltransferases (Nat)"/>
    <property type="match status" value="1"/>
</dbReference>
<dbReference type="InterPro" id="IPR042203">
    <property type="entry name" value="Leu/Phe-tRNA_Trfase_C"/>
</dbReference>
<comment type="catalytic activity">
    <reaction evidence="4">
        <text>N-terminal L-lysyl-[protein] + L-leucyl-tRNA(Leu) = N-terminal L-leucyl-L-lysyl-[protein] + tRNA(Leu) + H(+)</text>
        <dbReference type="Rhea" id="RHEA:12340"/>
        <dbReference type="Rhea" id="RHEA-COMP:9613"/>
        <dbReference type="Rhea" id="RHEA-COMP:9622"/>
        <dbReference type="Rhea" id="RHEA-COMP:12670"/>
        <dbReference type="Rhea" id="RHEA-COMP:12671"/>
        <dbReference type="ChEBI" id="CHEBI:15378"/>
        <dbReference type="ChEBI" id="CHEBI:65249"/>
        <dbReference type="ChEBI" id="CHEBI:78442"/>
        <dbReference type="ChEBI" id="CHEBI:78494"/>
        <dbReference type="ChEBI" id="CHEBI:133043"/>
        <dbReference type="EC" id="2.3.2.6"/>
    </reaction>
</comment>
<dbReference type="InterPro" id="IPR016181">
    <property type="entry name" value="Acyl_CoA_acyltransferase"/>
</dbReference>
<name>A0A370H7P7_9HYPH</name>
<keyword evidence="6" id="KW-1185">Reference proteome</keyword>
<comment type="catalytic activity">
    <reaction evidence="4">
        <text>N-terminal L-arginyl-[protein] + L-leucyl-tRNA(Leu) = N-terminal L-leucyl-L-arginyl-[protein] + tRNA(Leu) + H(+)</text>
        <dbReference type="Rhea" id="RHEA:50416"/>
        <dbReference type="Rhea" id="RHEA-COMP:9613"/>
        <dbReference type="Rhea" id="RHEA-COMP:9622"/>
        <dbReference type="Rhea" id="RHEA-COMP:12672"/>
        <dbReference type="Rhea" id="RHEA-COMP:12673"/>
        <dbReference type="ChEBI" id="CHEBI:15378"/>
        <dbReference type="ChEBI" id="CHEBI:64719"/>
        <dbReference type="ChEBI" id="CHEBI:78442"/>
        <dbReference type="ChEBI" id="CHEBI:78494"/>
        <dbReference type="ChEBI" id="CHEBI:133044"/>
        <dbReference type="EC" id="2.3.2.6"/>
    </reaction>
</comment>
<keyword evidence="1 4" id="KW-0963">Cytoplasm</keyword>
<evidence type="ECO:0000256" key="3">
    <source>
        <dbReference type="ARBA" id="ARBA00023315"/>
    </source>
</evidence>
<dbReference type="InterPro" id="IPR042221">
    <property type="entry name" value="Leu/Phe-tRNA_Trfase_N"/>
</dbReference>
<dbReference type="GO" id="GO:0005737">
    <property type="term" value="C:cytoplasm"/>
    <property type="evidence" value="ECO:0007669"/>
    <property type="project" value="UniProtKB-SubCell"/>
</dbReference>
<protein>
    <recommendedName>
        <fullName evidence="4">Leucyl/phenylalanyl-tRNA--protein transferase</fullName>
        <ecNumber evidence="4">2.3.2.6</ecNumber>
    </recommendedName>
    <alternativeName>
        <fullName evidence="4">L/F-transferase</fullName>
    </alternativeName>
    <alternativeName>
        <fullName evidence="4">Leucyltransferase</fullName>
    </alternativeName>
    <alternativeName>
        <fullName evidence="4">Phenyalanyltransferase</fullName>
    </alternativeName>
</protein>
<dbReference type="FunFam" id="3.40.630.70:FF:000001">
    <property type="entry name" value="Leucyl/phenylalanyl-tRNA--protein transferase"/>
    <property type="match status" value="1"/>
</dbReference>
<evidence type="ECO:0000313" key="5">
    <source>
        <dbReference type="EMBL" id="RDI52402.1"/>
    </source>
</evidence>
<proteinExistence type="inferred from homology"/>
<reference evidence="5 6" key="1">
    <citation type="submission" date="2018-07" db="EMBL/GenBank/DDBJ databases">
        <title>Genomic Encyclopedia of Type Strains, Phase IV (KMG-IV): sequencing the most valuable type-strain genomes for metagenomic binning, comparative biology and taxonomic classification.</title>
        <authorList>
            <person name="Goeker M."/>
        </authorList>
    </citation>
    <scope>NUCLEOTIDE SEQUENCE [LARGE SCALE GENOMIC DNA]</scope>
    <source>
        <strain evidence="5 6">DSM 14364</strain>
    </source>
</reference>
<dbReference type="RefSeq" id="WP_114772909.1">
    <property type="nucleotide sequence ID" value="NZ_QQBB01000015.1"/>
</dbReference>
<keyword evidence="2 4" id="KW-0808">Transferase</keyword>
<gene>
    <name evidence="4" type="primary">aat</name>
    <name evidence="5" type="ORF">DES45_11527</name>
</gene>
<evidence type="ECO:0000313" key="6">
    <source>
        <dbReference type="Proteomes" id="UP000254925"/>
    </source>
</evidence>
<accession>A0A370H7P7</accession>
<comment type="subcellular location">
    <subcellularLocation>
        <location evidence="4">Cytoplasm</location>
    </subcellularLocation>
</comment>
<dbReference type="GO" id="GO:0030163">
    <property type="term" value="P:protein catabolic process"/>
    <property type="evidence" value="ECO:0007669"/>
    <property type="project" value="UniProtKB-UniRule"/>
</dbReference>
<dbReference type="Pfam" id="PF03588">
    <property type="entry name" value="Leu_Phe_trans"/>
    <property type="match status" value="1"/>
</dbReference>
<dbReference type="NCBIfam" id="TIGR00667">
    <property type="entry name" value="aat"/>
    <property type="match status" value="1"/>
</dbReference>
<organism evidence="5 6">
    <name type="scientific">Microvirga subterranea</name>
    <dbReference type="NCBI Taxonomy" id="186651"/>
    <lineage>
        <taxon>Bacteria</taxon>
        <taxon>Pseudomonadati</taxon>
        <taxon>Pseudomonadota</taxon>
        <taxon>Alphaproteobacteria</taxon>
        <taxon>Hyphomicrobiales</taxon>
        <taxon>Methylobacteriaceae</taxon>
        <taxon>Microvirga</taxon>
    </lineage>
</organism>
<dbReference type="EC" id="2.3.2.6" evidence="4"/>
<dbReference type="Proteomes" id="UP000254925">
    <property type="component" value="Unassembled WGS sequence"/>
</dbReference>
<comment type="caution">
    <text evidence="5">The sequence shown here is derived from an EMBL/GenBank/DDBJ whole genome shotgun (WGS) entry which is preliminary data.</text>
</comment>
<dbReference type="HAMAP" id="MF_00688">
    <property type="entry name" value="Leu_Phe_trans"/>
    <property type="match status" value="1"/>
</dbReference>
<comment type="function">
    <text evidence="4">Functions in the N-end rule pathway of protein degradation where it conjugates Leu, Phe and, less efficiently, Met from aminoacyl-tRNAs to the N-termini of proteins containing an N-terminal arginine or lysine.</text>
</comment>
<evidence type="ECO:0000256" key="1">
    <source>
        <dbReference type="ARBA" id="ARBA00022490"/>
    </source>
</evidence>
<dbReference type="EMBL" id="QQBB01000015">
    <property type="protein sequence ID" value="RDI52402.1"/>
    <property type="molecule type" value="Genomic_DNA"/>
</dbReference>
<evidence type="ECO:0000256" key="2">
    <source>
        <dbReference type="ARBA" id="ARBA00022679"/>
    </source>
</evidence>